<gene>
    <name evidence="5" type="ORF">FA09DRAFT_161922</name>
</gene>
<accession>A0A316Z081</accession>
<sequence length="504" mass="55253">MGAAKERPSPEEIERLRAERAAKKERVAAEKEAQANAPLAQADSSLYVPREWARVRAEASSSASSSGSGVRVGSWNLLAQGLVRRKLFPGSDCLKWKDREAGLRAELVGHAFDIACFQEVDRLDSHGPNLEKAGFKFVYEKGYAAKQHGLLIGWRTKPRSAASPYFAQEPLAQKLIFFDDLSPRTLAPVKEAERSGCSRVTRNVALLVALPFAGRPGGLVVGTTHLFWHPQHAYERVRQAGLLMRAADAFRAERSETAGWDVVVAGDFNDQPHSATYQLLRDGTLDAHAREEILRSSVMHRSIDEARARAQAGIEGEDDVEEEGDDEPEENGAAAGQAEEKKPAAPEADSDHMLKTCRAASADDGLLSIDELVQLHKLDIGKAVSAYGSYYSHLEGESEEGNYFGSSARGRERFDDESYIEGQANVHSGPSTEPMWTLYSSIFSLTLDYIWLLPRRHTASDSYPPVTALLRTHKTETLQPGVPRKGVCASDHVAIGAEIVPHSE</sequence>
<feature type="compositionally biased region" description="Acidic residues" evidence="3">
    <location>
        <begin position="315"/>
        <end position="330"/>
    </location>
</feature>
<dbReference type="InterPro" id="IPR005135">
    <property type="entry name" value="Endo/exonuclease/phosphatase"/>
</dbReference>
<dbReference type="GO" id="GO:0000175">
    <property type="term" value="F:3'-5'-RNA exonuclease activity"/>
    <property type="evidence" value="ECO:0007669"/>
    <property type="project" value="TreeGrafter"/>
</dbReference>
<dbReference type="OrthoDB" id="428734at2759"/>
<dbReference type="GO" id="GO:0004519">
    <property type="term" value="F:endonuclease activity"/>
    <property type="evidence" value="ECO:0007669"/>
    <property type="project" value="UniProtKB-KW"/>
</dbReference>
<evidence type="ECO:0000256" key="2">
    <source>
        <dbReference type="ARBA" id="ARBA00022801"/>
    </source>
</evidence>
<feature type="compositionally biased region" description="Basic and acidic residues" evidence="3">
    <location>
        <begin position="1"/>
        <end position="33"/>
    </location>
</feature>
<keyword evidence="2" id="KW-0378">Hydrolase</keyword>
<dbReference type="SUPFAM" id="SSF56219">
    <property type="entry name" value="DNase I-like"/>
    <property type="match status" value="1"/>
</dbReference>
<comment type="similarity">
    <text evidence="1">Belongs to the CCR4/nocturin family.</text>
</comment>
<organism evidence="5 6">
    <name type="scientific">Tilletiopsis washingtonensis</name>
    <dbReference type="NCBI Taxonomy" id="58919"/>
    <lineage>
        <taxon>Eukaryota</taxon>
        <taxon>Fungi</taxon>
        <taxon>Dikarya</taxon>
        <taxon>Basidiomycota</taxon>
        <taxon>Ustilaginomycotina</taxon>
        <taxon>Exobasidiomycetes</taxon>
        <taxon>Entylomatales</taxon>
        <taxon>Entylomatales incertae sedis</taxon>
        <taxon>Tilletiopsis</taxon>
    </lineage>
</organism>
<keyword evidence="5" id="KW-0540">Nuclease</keyword>
<dbReference type="AlphaFoldDB" id="A0A316Z081"/>
<evidence type="ECO:0000256" key="1">
    <source>
        <dbReference type="ARBA" id="ARBA00010774"/>
    </source>
</evidence>
<protein>
    <submittedName>
        <fullName evidence="5">Endonuclease/exonuclease/phosphatase</fullName>
    </submittedName>
</protein>
<evidence type="ECO:0000256" key="3">
    <source>
        <dbReference type="SAM" id="MobiDB-lite"/>
    </source>
</evidence>
<dbReference type="InterPro" id="IPR050410">
    <property type="entry name" value="CCR4/nocturin_mRNA_transcr"/>
</dbReference>
<dbReference type="GO" id="GO:0006139">
    <property type="term" value="P:nucleobase-containing compound metabolic process"/>
    <property type="evidence" value="ECO:0007669"/>
    <property type="project" value="UniProtKB-ARBA"/>
</dbReference>
<reference evidence="5 6" key="1">
    <citation type="journal article" date="2018" name="Mol. Biol. Evol.">
        <title>Broad Genomic Sampling Reveals a Smut Pathogenic Ancestry of the Fungal Clade Ustilaginomycotina.</title>
        <authorList>
            <person name="Kijpornyongpan T."/>
            <person name="Mondo S.J."/>
            <person name="Barry K."/>
            <person name="Sandor L."/>
            <person name="Lee J."/>
            <person name="Lipzen A."/>
            <person name="Pangilinan J."/>
            <person name="LaButti K."/>
            <person name="Hainaut M."/>
            <person name="Henrissat B."/>
            <person name="Grigoriev I.V."/>
            <person name="Spatafora J.W."/>
            <person name="Aime M.C."/>
        </authorList>
    </citation>
    <scope>NUCLEOTIDE SEQUENCE [LARGE SCALE GENOMIC DNA]</scope>
    <source>
        <strain evidence="5 6">MCA 4186</strain>
    </source>
</reference>
<dbReference type="PANTHER" id="PTHR12121:SF45">
    <property type="entry name" value="NOCTURNIN"/>
    <property type="match status" value="1"/>
</dbReference>
<dbReference type="STRING" id="58919.A0A316Z081"/>
<dbReference type="RefSeq" id="XP_025595160.1">
    <property type="nucleotide sequence ID" value="XM_025739243.1"/>
</dbReference>
<feature type="domain" description="Endonuclease/exonuclease/phosphatase" evidence="4">
    <location>
        <begin position="74"/>
        <end position="450"/>
    </location>
</feature>
<dbReference type="Proteomes" id="UP000245946">
    <property type="component" value="Unassembled WGS sequence"/>
</dbReference>
<dbReference type="Gene3D" id="3.60.10.10">
    <property type="entry name" value="Endonuclease/exonuclease/phosphatase"/>
    <property type="match status" value="1"/>
</dbReference>
<dbReference type="EMBL" id="KZ819308">
    <property type="protein sequence ID" value="PWN94881.1"/>
    <property type="molecule type" value="Genomic_DNA"/>
</dbReference>
<dbReference type="InterPro" id="IPR036691">
    <property type="entry name" value="Endo/exonu/phosph_ase_sf"/>
</dbReference>
<feature type="compositionally biased region" description="Basic and acidic residues" evidence="3">
    <location>
        <begin position="338"/>
        <end position="351"/>
    </location>
</feature>
<keyword evidence="5" id="KW-0255">Endonuclease</keyword>
<keyword evidence="6" id="KW-1185">Reference proteome</keyword>
<evidence type="ECO:0000259" key="4">
    <source>
        <dbReference type="Pfam" id="PF03372"/>
    </source>
</evidence>
<evidence type="ECO:0000313" key="6">
    <source>
        <dbReference type="Proteomes" id="UP000245946"/>
    </source>
</evidence>
<feature type="region of interest" description="Disordered" evidence="3">
    <location>
        <begin position="1"/>
        <end position="37"/>
    </location>
</feature>
<dbReference type="Pfam" id="PF03372">
    <property type="entry name" value="Exo_endo_phos"/>
    <property type="match status" value="1"/>
</dbReference>
<name>A0A316Z081_9BASI</name>
<dbReference type="GeneID" id="37266789"/>
<proteinExistence type="inferred from homology"/>
<evidence type="ECO:0000313" key="5">
    <source>
        <dbReference type="EMBL" id="PWN94881.1"/>
    </source>
</evidence>
<keyword evidence="5" id="KW-0269">Exonuclease</keyword>
<feature type="region of interest" description="Disordered" evidence="3">
    <location>
        <begin position="308"/>
        <end position="351"/>
    </location>
</feature>
<dbReference type="PANTHER" id="PTHR12121">
    <property type="entry name" value="CARBON CATABOLITE REPRESSOR PROTEIN 4"/>
    <property type="match status" value="1"/>
</dbReference>